<protein>
    <recommendedName>
        <fullName evidence="3">DUF488 domain-containing protein</fullName>
    </recommendedName>
</protein>
<gene>
    <name evidence="1" type="ORF">GCM10011574_34780</name>
</gene>
<evidence type="ECO:0000313" key="1">
    <source>
        <dbReference type="EMBL" id="GGO14397.1"/>
    </source>
</evidence>
<dbReference type="RefSeq" id="WP_142570509.1">
    <property type="nucleotide sequence ID" value="NZ_BMMN01000005.1"/>
</dbReference>
<dbReference type="PIRSF" id="PIRSF024492">
    <property type="entry name" value="UCP024492"/>
    <property type="match status" value="1"/>
</dbReference>
<evidence type="ECO:0008006" key="3">
    <source>
        <dbReference type="Google" id="ProtNLM"/>
    </source>
</evidence>
<dbReference type="AlphaFoldDB" id="A0A8H9LE20"/>
<dbReference type="InterPro" id="IPR007438">
    <property type="entry name" value="DUF488"/>
</dbReference>
<reference evidence="1" key="2">
    <citation type="submission" date="2020-09" db="EMBL/GenBank/DDBJ databases">
        <authorList>
            <person name="Sun Q."/>
            <person name="Zhou Y."/>
        </authorList>
    </citation>
    <scope>NUCLEOTIDE SEQUENCE</scope>
    <source>
        <strain evidence="1">CGMCC 4.7138</strain>
    </source>
</reference>
<dbReference type="PANTHER" id="PTHR39337">
    <property type="entry name" value="BLR5642 PROTEIN"/>
    <property type="match status" value="1"/>
</dbReference>
<dbReference type="InterPro" id="IPR014519">
    <property type="entry name" value="UCP024492"/>
</dbReference>
<accession>A0A8H9LE20</accession>
<sequence length="191" mass="20831">MSGPAPEGVAGAETADARVTLLTFGHGTAPRGHLIPLLNGAGVREVVDVRTVPGSRRNPDAARAALADWLPEAEIGYRWDRRLGGFRKAAPGSPDVFWENASFRGYAGYTRHPDFLAAMDELLAQARAARTAVMCAEAVWWRCHRRIIADFAVLARSARVLHLAHDGRLTEHTPTSGARLRDDGLLVYDRV</sequence>
<dbReference type="Proteomes" id="UP000653480">
    <property type="component" value="Unassembled WGS sequence"/>
</dbReference>
<proteinExistence type="predicted"/>
<reference evidence="1" key="1">
    <citation type="journal article" date="2014" name="Int. J. Syst. Evol. Microbiol.">
        <title>Complete genome sequence of Corynebacterium casei LMG S-19264T (=DSM 44701T), isolated from a smear-ripened cheese.</title>
        <authorList>
            <consortium name="US DOE Joint Genome Institute (JGI-PGF)"/>
            <person name="Walter F."/>
            <person name="Albersmeier A."/>
            <person name="Kalinowski J."/>
            <person name="Ruckert C."/>
        </authorList>
    </citation>
    <scope>NUCLEOTIDE SEQUENCE</scope>
    <source>
        <strain evidence="1">CGMCC 4.7138</strain>
    </source>
</reference>
<comment type="caution">
    <text evidence="1">The sequence shown here is derived from an EMBL/GenBank/DDBJ whole genome shotgun (WGS) entry which is preliminary data.</text>
</comment>
<dbReference type="OrthoDB" id="9789109at2"/>
<dbReference type="PANTHER" id="PTHR39337:SF1">
    <property type="entry name" value="BLR5642 PROTEIN"/>
    <property type="match status" value="1"/>
</dbReference>
<name>A0A8H9LE20_9ACTN</name>
<evidence type="ECO:0000313" key="2">
    <source>
        <dbReference type="Proteomes" id="UP000653480"/>
    </source>
</evidence>
<organism evidence="1 2">
    <name type="scientific">Microbispora bryophytorum</name>
    <dbReference type="NCBI Taxonomy" id="1460882"/>
    <lineage>
        <taxon>Bacteria</taxon>
        <taxon>Bacillati</taxon>
        <taxon>Actinomycetota</taxon>
        <taxon>Actinomycetes</taxon>
        <taxon>Streptosporangiales</taxon>
        <taxon>Streptosporangiaceae</taxon>
        <taxon>Microbispora</taxon>
    </lineage>
</organism>
<dbReference type="Pfam" id="PF04343">
    <property type="entry name" value="DUF488"/>
    <property type="match status" value="1"/>
</dbReference>
<dbReference type="EMBL" id="BMMN01000005">
    <property type="protein sequence ID" value="GGO14397.1"/>
    <property type="molecule type" value="Genomic_DNA"/>
</dbReference>
<keyword evidence="2" id="KW-1185">Reference proteome</keyword>